<protein>
    <recommendedName>
        <fullName evidence="8 9">Acyl carrier protein</fullName>
        <shortName evidence="8">ACP</shortName>
    </recommendedName>
</protein>
<keyword evidence="4 8" id="KW-0597">Phosphoprotein</keyword>
<dbReference type="InterPro" id="IPR003231">
    <property type="entry name" value="ACP"/>
</dbReference>
<dbReference type="NCBIfam" id="NF002148">
    <property type="entry name" value="PRK00982.1-2"/>
    <property type="match status" value="1"/>
</dbReference>
<dbReference type="PROSITE" id="PS50075">
    <property type="entry name" value="CARRIER"/>
    <property type="match status" value="1"/>
</dbReference>
<keyword evidence="6 8" id="KW-0443">Lipid metabolism</keyword>
<dbReference type="NCBIfam" id="TIGR00517">
    <property type="entry name" value="acyl_carrier"/>
    <property type="match status" value="1"/>
</dbReference>
<dbReference type="InterPro" id="IPR036736">
    <property type="entry name" value="ACP-like_sf"/>
</dbReference>
<comment type="PTM">
    <text evidence="10">4'-phosphopantetheine is transferred from CoA to a specific serine of apo-ACP by acpS.</text>
</comment>
<accession>A0A271IW83</accession>
<comment type="caution">
    <text evidence="12">The sequence shown here is derived from an EMBL/GenBank/DDBJ whole genome shotgun (WGS) entry which is preliminary data.</text>
</comment>
<evidence type="ECO:0000256" key="5">
    <source>
        <dbReference type="ARBA" id="ARBA00022832"/>
    </source>
</evidence>
<comment type="similarity">
    <text evidence="8">Belongs to the acyl carrier protein (ACP) family.</text>
</comment>
<keyword evidence="13" id="KW-1185">Reference proteome</keyword>
<dbReference type="GO" id="GO:0009245">
    <property type="term" value="P:lipid A biosynthetic process"/>
    <property type="evidence" value="ECO:0007669"/>
    <property type="project" value="TreeGrafter"/>
</dbReference>
<dbReference type="AlphaFoldDB" id="A0A271IW83"/>
<dbReference type="GO" id="GO:0000036">
    <property type="term" value="F:acyl carrier activity"/>
    <property type="evidence" value="ECO:0007669"/>
    <property type="project" value="UniProtKB-UniRule"/>
</dbReference>
<evidence type="ECO:0000256" key="3">
    <source>
        <dbReference type="ARBA" id="ARBA00022516"/>
    </source>
</evidence>
<keyword evidence="2 8" id="KW-0596">Phosphopantetheine</keyword>
<dbReference type="PROSITE" id="PS00012">
    <property type="entry name" value="PHOSPHOPANTETHEINE"/>
    <property type="match status" value="1"/>
</dbReference>
<dbReference type="OrthoDB" id="9804551at2"/>
<dbReference type="InterPro" id="IPR006162">
    <property type="entry name" value="Ppantetheine_attach_site"/>
</dbReference>
<feature type="domain" description="Carrier" evidence="11">
    <location>
        <begin position="4"/>
        <end position="79"/>
    </location>
</feature>
<dbReference type="NCBIfam" id="NF002149">
    <property type="entry name" value="PRK00982.1-3"/>
    <property type="match status" value="1"/>
</dbReference>
<name>A0A271IW83_9BACT</name>
<dbReference type="GO" id="GO:0016020">
    <property type="term" value="C:membrane"/>
    <property type="evidence" value="ECO:0007669"/>
    <property type="project" value="GOC"/>
</dbReference>
<dbReference type="UniPathway" id="UPA00094"/>
<dbReference type="PANTHER" id="PTHR20863:SF76">
    <property type="entry name" value="CARRIER DOMAIN-CONTAINING PROTEIN"/>
    <property type="match status" value="1"/>
</dbReference>
<evidence type="ECO:0000256" key="4">
    <source>
        <dbReference type="ARBA" id="ARBA00022553"/>
    </source>
</evidence>
<proteinExistence type="inferred from homology"/>
<organism evidence="12 13">
    <name type="scientific">Rubrivirga marina</name>
    <dbReference type="NCBI Taxonomy" id="1196024"/>
    <lineage>
        <taxon>Bacteria</taxon>
        <taxon>Pseudomonadati</taxon>
        <taxon>Rhodothermota</taxon>
        <taxon>Rhodothermia</taxon>
        <taxon>Rhodothermales</taxon>
        <taxon>Rubricoccaceae</taxon>
        <taxon>Rubrivirga</taxon>
    </lineage>
</organism>
<evidence type="ECO:0000313" key="12">
    <source>
        <dbReference type="EMBL" id="PAP75483.1"/>
    </source>
</evidence>
<evidence type="ECO:0000256" key="8">
    <source>
        <dbReference type="HAMAP-Rule" id="MF_01217"/>
    </source>
</evidence>
<feature type="modified residue" description="O-(pantetheine 4'-phosphoryl)serine" evidence="8">
    <location>
        <position position="39"/>
    </location>
</feature>
<dbReference type="Gene3D" id="1.10.1200.10">
    <property type="entry name" value="ACP-like"/>
    <property type="match status" value="1"/>
</dbReference>
<dbReference type="FunFam" id="1.10.1200.10:FF:000001">
    <property type="entry name" value="Acyl carrier protein"/>
    <property type="match status" value="1"/>
</dbReference>
<keyword evidence="7 8" id="KW-0275">Fatty acid biosynthesis</keyword>
<dbReference type="EMBL" id="MQWD01000001">
    <property type="protein sequence ID" value="PAP75483.1"/>
    <property type="molecule type" value="Genomic_DNA"/>
</dbReference>
<dbReference type="PANTHER" id="PTHR20863">
    <property type="entry name" value="ACYL CARRIER PROTEIN"/>
    <property type="match status" value="1"/>
</dbReference>
<evidence type="ECO:0000256" key="1">
    <source>
        <dbReference type="ARBA" id="ARBA00003180"/>
    </source>
</evidence>
<evidence type="ECO:0000256" key="10">
    <source>
        <dbReference type="RuleBase" id="RU003545"/>
    </source>
</evidence>
<dbReference type="HAMAP" id="MF_01217">
    <property type="entry name" value="Acyl_carrier"/>
    <property type="match status" value="1"/>
</dbReference>
<gene>
    <name evidence="8" type="primary">acpP</name>
    <name evidence="12" type="ORF">BSZ37_02985</name>
</gene>
<keyword evidence="5 8" id="KW-0276">Fatty acid metabolism</keyword>
<comment type="subcellular location">
    <subcellularLocation>
        <location evidence="8">Cytoplasm</location>
    </subcellularLocation>
</comment>
<evidence type="ECO:0000256" key="2">
    <source>
        <dbReference type="ARBA" id="ARBA00022450"/>
    </source>
</evidence>
<dbReference type="NCBIfam" id="NF002151">
    <property type="entry name" value="PRK00982.1-5"/>
    <property type="match status" value="1"/>
</dbReference>
<dbReference type="GO" id="GO:0005829">
    <property type="term" value="C:cytosol"/>
    <property type="evidence" value="ECO:0007669"/>
    <property type="project" value="TreeGrafter"/>
</dbReference>
<dbReference type="InterPro" id="IPR009081">
    <property type="entry name" value="PP-bd_ACP"/>
</dbReference>
<reference evidence="12 13" key="1">
    <citation type="submission" date="2016-11" db="EMBL/GenBank/DDBJ databases">
        <title>Study of marine rhodopsin-containing bacteria.</title>
        <authorList>
            <person name="Yoshizawa S."/>
            <person name="Kumagai Y."/>
            <person name="Kogure K."/>
        </authorList>
    </citation>
    <scope>NUCLEOTIDE SEQUENCE [LARGE SCALE GENOMIC DNA]</scope>
    <source>
        <strain evidence="12 13">SAORIC-28</strain>
    </source>
</reference>
<dbReference type="Pfam" id="PF00550">
    <property type="entry name" value="PP-binding"/>
    <property type="match status" value="1"/>
</dbReference>
<dbReference type="GO" id="GO:0000035">
    <property type="term" value="F:acyl binding"/>
    <property type="evidence" value="ECO:0007669"/>
    <property type="project" value="TreeGrafter"/>
</dbReference>
<evidence type="ECO:0000259" key="11">
    <source>
        <dbReference type="PROSITE" id="PS50075"/>
    </source>
</evidence>
<sequence length="81" mass="8956">MAAESTEQRIKEIIVEKLGVDQADITREASFTNDLGADSLDTVELIMEFEKEFDMTIPDEDAENIATVGDAIDYVEANKEG</sequence>
<keyword evidence="8" id="KW-0963">Cytoplasm</keyword>
<evidence type="ECO:0000256" key="9">
    <source>
        <dbReference type="NCBIfam" id="TIGR00517"/>
    </source>
</evidence>
<dbReference type="RefSeq" id="WP_095509115.1">
    <property type="nucleotide sequence ID" value="NZ_MQWD01000001.1"/>
</dbReference>
<evidence type="ECO:0000256" key="6">
    <source>
        <dbReference type="ARBA" id="ARBA00023098"/>
    </source>
</evidence>
<dbReference type="Proteomes" id="UP000216339">
    <property type="component" value="Unassembled WGS sequence"/>
</dbReference>
<evidence type="ECO:0000313" key="13">
    <source>
        <dbReference type="Proteomes" id="UP000216339"/>
    </source>
</evidence>
<keyword evidence="3 8" id="KW-0444">Lipid biosynthesis</keyword>
<comment type="function">
    <text evidence="1 8 10">Carrier of the growing fatty acid chain in fatty acid biosynthesis.</text>
</comment>
<dbReference type="NCBIfam" id="NF002150">
    <property type="entry name" value="PRK00982.1-4"/>
    <property type="match status" value="1"/>
</dbReference>
<comment type="PTM">
    <text evidence="8">4'-phosphopantetheine is transferred from CoA to a specific serine of apo-ACP by AcpS. This modification is essential for activity because fatty acids are bound in thioester linkage to the sulfhydryl of the prosthetic group.</text>
</comment>
<comment type="pathway">
    <text evidence="8 10">Lipid metabolism; fatty acid biosynthesis.</text>
</comment>
<dbReference type="SUPFAM" id="SSF47336">
    <property type="entry name" value="ACP-like"/>
    <property type="match status" value="1"/>
</dbReference>
<evidence type="ECO:0000256" key="7">
    <source>
        <dbReference type="ARBA" id="ARBA00023160"/>
    </source>
</evidence>